<dbReference type="InterPro" id="IPR005269">
    <property type="entry name" value="LOG"/>
</dbReference>
<dbReference type="Pfam" id="PF03641">
    <property type="entry name" value="Lysine_decarbox"/>
    <property type="match status" value="1"/>
</dbReference>
<dbReference type="PANTHER" id="PTHR31223:SF70">
    <property type="entry name" value="LOG FAMILY PROTEIN YJL055W"/>
    <property type="match status" value="1"/>
</dbReference>
<evidence type="ECO:0000256" key="2">
    <source>
        <dbReference type="ARBA" id="ARBA00006763"/>
    </source>
</evidence>
<dbReference type="Gene3D" id="3.40.50.450">
    <property type="match status" value="1"/>
</dbReference>
<accession>A0A0P0NZK0</accession>
<dbReference type="GO" id="GO:0009691">
    <property type="term" value="P:cytokinin biosynthetic process"/>
    <property type="evidence" value="ECO:0007669"/>
    <property type="project" value="UniProtKB-UniRule"/>
</dbReference>
<dbReference type="Proteomes" id="UP000056905">
    <property type="component" value="Chromosome"/>
</dbReference>
<evidence type="ECO:0000256" key="1">
    <source>
        <dbReference type="ARBA" id="ARBA00000274"/>
    </source>
</evidence>
<comment type="catalytic activity">
    <reaction evidence="1">
        <text>AMP + H2O = D-ribose 5-phosphate + adenine</text>
        <dbReference type="Rhea" id="RHEA:20129"/>
        <dbReference type="ChEBI" id="CHEBI:15377"/>
        <dbReference type="ChEBI" id="CHEBI:16708"/>
        <dbReference type="ChEBI" id="CHEBI:78346"/>
        <dbReference type="ChEBI" id="CHEBI:456215"/>
        <dbReference type="EC" id="3.2.2.4"/>
    </reaction>
</comment>
<gene>
    <name evidence="4" type="ORF">AQ619_09475</name>
</gene>
<comment type="similarity">
    <text evidence="2 3">Belongs to the LOG family.</text>
</comment>
<keyword evidence="3" id="KW-0203">Cytokinin biosynthesis</keyword>
<evidence type="ECO:0000313" key="5">
    <source>
        <dbReference type="Proteomes" id="UP000056905"/>
    </source>
</evidence>
<reference evidence="4 5" key="1">
    <citation type="submission" date="2015-10" db="EMBL/GenBank/DDBJ databases">
        <title>Conservation of the essential genome among Caulobacter and Brevundimonas species.</title>
        <authorList>
            <person name="Scott D."/>
            <person name="Ely B."/>
        </authorList>
    </citation>
    <scope>NUCLEOTIDE SEQUENCE [LARGE SCALE GENOMIC DNA]</scope>
    <source>
        <strain evidence="4 5">CB4</strain>
    </source>
</reference>
<dbReference type="NCBIfam" id="TIGR00730">
    <property type="entry name" value="Rossman fold protein, TIGR00730 family"/>
    <property type="match status" value="1"/>
</dbReference>
<protein>
    <recommendedName>
        <fullName evidence="3">Cytokinin riboside 5'-monophosphate phosphoribohydrolase</fullName>
        <ecNumber evidence="3">3.2.2.n1</ecNumber>
    </recommendedName>
</protein>
<evidence type="ECO:0000256" key="3">
    <source>
        <dbReference type="RuleBase" id="RU363015"/>
    </source>
</evidence>
<dbReference type="GO" id="GO:0005829">
    <property type="term" value="C:cytosol"/>
    <property type="evidence" value="ECO:0007669"/>
    <property type="project" value="TreeGrafter"/>
</dbReference>
<evidence type="ECO:0000313" key="4">
    <source>
        <dbReference type="EMBL" id="ALL13563.1"/>
    </source>
</evidence>
<proteinExistence type="inferred from homology"/>
<dbReference type="OrthoDB" id="9801098at2"/>
<dbReference type="PANTHER" id="PTHR31223">
    <property type="entry name" value="LOG FAMILY PROTEIN YJL055W"/>
    <property type="match status" value="1"/>
</dbReference>
<name>A0A0P0NZK0_9CAUL</name>
<organism evidence="4 5">
    <name type="scientific">Caulobacter henricii</name>
    <dbReference type="NCBI Taxonomy" id="69395"/>
    <lineage>
        <taxon>Bacteria</taxon>
        <taxon>Pseudomonadati</taxon>
        <taxon>Pseudomonadota</taxon>
        <taxon>Alphaproteobacteria</taxon>
        <taxon>Caulobacterales</taxon>
        <taxon>Caulobacteraceae</taxon>
        <taxon>Caulobacter</taxon>
    </lineage>
</organism>
<dbReference type="GO" id="GO:0008714">
    <property type="term" value="F:AMP nucleosidase activity"/>
    <property type="evidence" value="ECO:0007669"/>
    <property type="project" value="UniProtKB-EC"/>
</dbReference>
<dbReference type="InterPro" id="IPR031100">
    <property type="entry name" value="LOG_fam"/>
</dbReference>
<keyword evidence="5" id="KW-1185">Reference proteome</keyword>
<sequence length="202" mass="21953">MADESRRLDSVCVYCGSSNDADPAFIAAAGQIGESFARAGLKLIYGGGGVGLMGATARGAYSAGGRVLGIIPKFLTGREQPFDDVETIVVDNMHERKMLMFEQADAFVVLPGGIGTLEEIIELLSWRRLDLHQKPIVFHNPRGFWDPLFALLQHTINEGLTPAALAETWRAVDKAEDVTAALLSWDAEFYQSGPQTSVRLLT</sequence>
<keyword evidence="3" id="KW-0378">Hydrolase</keyword>
<dbReference type="RefSeq" id="WP_062146681.1">
    <property type="nucleotide sequence ID" value="NZ_CP013002.1"/>
</dbReference>
<dbReference type="KEGG" id="chq:AQ619_09475"/>
<dbReference type="EMBL" id="CP013002">
    <property type="protein sequence ID" value="ALL13563.1"/>
    <property type="molecule type" value="Genomic_DNA"/>
</dbReference>
<dbReference type="STRING" id="69395.AQ619_09475"/>
<dbReference type="AlphaFoldDB" id="A0A0P0NZK0"/>
<dbReference type="SUPFAM" id="SSF102405">
    <property type="entry name" value="MCP/YpsA-like"/>
    <property type="match status" value="1"/>
</dbReference>
<dbReference type="EC" id="3.2.2.n1" evidence="3"/>